<protein>
    <submittedName>
        <fullName evidence="2">Uncharacterized protein</fullName>
    </submittedName>
</protein>
<proteinExistence type="predicted"/>
<reference evidence="2" key="1">
    <citation type="journal article" date="2023" name="Mol. Phylogenet. Evol.">
        <title>Genome-scale phylogeny and comparative genomics of the fungal order Sordariales.</title>
        <authorList>
            <person name="Hensen N."/>
            <person name="Bonometti L."/>
            <person name="Westerberg I."/>
            <person name="Brannstrom I.O."/>
            <person name="Guillou S."/>
            <person name="Cros-Aarteil S."/>
            <person name="Calhoun S."/>
            <person name="Haridas S."/>
            <person name="Kuo A."/>
            <person name="Mondo S."/>
            <person name="Pangilinan J."/>
            <person name="Riley R."/>
            <person name="LaButti K."/>
            <person name="Andreopoulos B."/>
            <person name="Lipzen A."/>
            <person name="Chen C."/>
            <person name="Yan M."/>
            <person name="Daum C."/>
            <person name="Ng V."/>
            <person name="Clum A."/>
            <person name="Steindorff A."/>
            <person name="Ohm R.A."/>
            <person name="Martin F."/>
            <person name="Silar P."/>
            <person name="Natvig D.O."/>
            <person name="Lalanne C."/>
            <person name="Gautier V."/>
            <person name="Ament-Velasquez S.L."/>
            <person name="Kruys A."/>
            <person name="Hutchinson M.I."/>
            <person name="Powell A.J."/>
            <person name="Barry K."/>
            <person name="Miller A.N."/>
            <person name="Grigoriev I.V."/>
            <person name="Debuchy R."/>
            <person name="Gladieux P."/>
            <person name="Hiltunen Thoren M."/>
            <person name="Johannesson H."/>
        </authorList>
    </citation>
    <scope>NUCLEOTIDE SEQUENCE</scope>
    <source>
        <strain evidence="2">CBS 757.83</strain>
    </source>
</reference>
<sequence>MAMRLAAYLRPEPSLERKQVRAVVEERKAVEKEKSGWGRWGLGGGKKKVAEPSLSVTAPAVSPGLSSPGSGAEDDSVKMTVRAEEVTFRKENEFGLWESRTGWGIVVTIKVKR</sequence>
<dbReference type="EMBL" id="MU863636">
    <property type="protein sequence ID" value="KAK4101251.1"/>
    <property type="molecule type" value="Genomic_DNA"/>
</dbReference>
<evidence type="ECO:0000313" key="2">
    <source>
        <dbReference type="EMBL" id="KAK4101251.1"/>
    </source>
</evidence>
<evidence type="ECO:0000313" key="3">
    <source>
        <dbReference type="Proteomes" id="UP001305647"/>
    </source>
</evidence>
<organism evidence="2 3">
    <name type="scientific">Parathielavia hyrcaniae</name>
    <dbReference type="NCBI Taxonomy" id="113614"/>
    <lineage>
        <taxon>Eukaryota</taxon>
        <taxon>Fungi</taxon>
        <taxon>Dikarya</taxon>
        <taxon>Ascomycota</taxon>
        <taxon>Pezizomycotina</taxon>
        <taxon>Sordariomycetes</taxon>
        <taxon>Sordariomycetidae</taxon>
        <taxon>Sordariales</taxon>
        <taxon>Chaetomiaceae</taxon>
        <taxon>Parathielavia</taxon>
    </lineage>
</organism>
<comment type="caution">
    <text evidence="2">The sequence shown here is derived from an EMBL/GenBank/DDBJ whole genome shotgun (WGS) entry which is preliminary data.</text>
</comment>
<keyword evidence="3" id="KW-1185">Reference proteome</keyword>
<evidence type="ECO:0000256" key="1">
    <source>
        <dbReference type="SAM" id="MobiDB-lite"/>
    </source>
</evidence>
<accession>A0AAN6Q5A8</accession>
<dbReference type="AlphaFoldDB" id="A0AAN6Q5A8"/>
<feature type="region of interest" description="Disordered" evidence="1">
    <location>
        <begin position="41"/>
        <end position="77"/>
    </location>
</feature>
<dbReference type="Proteomes" id="UP001305647">
    <property type="component" value="Unassembled WGS sequence"/>
</dbReference>
<reference evidence="2" key="2">
    <citation type="submission" date="2023-05" db="EMBL/GenBank/DDBJ databases">
        <authorList>
            <consortium name="Lawrence Berkeley National Laboratory"/>
            <person name="Steindorff A."/>
            <person name="Hensen N."/>
            <person name="Bonometti L."/>
            <person name="Westerberg I."/>
            <person name="Brannstrom I.O."/>
            <person name="Guillou S."/>
            <person name="Cros-Aarteil S."/>
            <person name="Calhoun S."/>
            <person name="Haridas S."/>
            <person name="Kuo A."/>
            <person name="Mondo S."/>
            <person name="Pangilinan J."/>
            <person name="Riley R."/>
            <person name="Labutti K."/>
            <person name="Andreopoulos B."/>
            <person name="Lipzen A."/>
            <person name="Chen C."/>
            <person name="Yanf M."/>
            <person name="Daum C."/>
            <person name="Ng V."/>
            <person name="Clum A."/>
            <person name="Ohm R."/>
            <person name="Martin F."/>
            <person name="Silar P."/>
            <person name="Natvig D."/>
            <person name="Lalanne C."/>
            <person name="Gautier V."/>
            <person name="Ament-Velasquez S.L."/>
            <person name="Kruys A."/>
            <person name="Hutchinson M.I."/>
            <person name="Powell A.J."/>
            <person name="Barry K."/>
            <person name="Miller A.N."/>
            <person name="Grigoriev I.V."/>
            <person name="Debuchy R."/>
            <person name="Gladieux P."/>
            <person name="Thoren M.H."/>
            <person name="Johannesson H."/>
        </authorList>
    </citation>
    <scope>NUCLEOTIDE SEQUENCE</scope>
    <source>
        <strain evidence="2">CBS 757.83</strain>
    </source>
</reference>
<gene>
    <name evidence="2" type="ORF">N658DRAFT_496547</name>
</gene>
<name>A0AAN6Q5A8_9PEZI</name>